<evidence type="ECO:0000313" key="8">
    <source>
        <dbReference type="RefSeq" id="XP_058979099.1"/>
    </source>
</evidence>
<feature type="domain" description="Chitin-binding type-2" evidence="6">
    <location>
        <begin position="135"/>
        <end position="172"/>
    </location>
</feature>
<dbReference type="PANTHER" id="PTHR23301">
    <property type="entry name" value="CHITIN BINDING PERITROPHIN-A"/>
    <property type="match status" value="1"/>
</dbReference>
<organism evidence="7 8">
    <name type="scientific">Musca domestica</name>
    <name type="common">House fly</name>
    <dbReference type="NCBI Taxonomy" id="7370"/>
    <lineage>
        <taxon>Eukaryota</taxon>
        <taxon>Metazoa</taxon>
        <taxon>Ecdysozoa</taxon>
        <taxon>Arthropoda</taxon>
        <taxon>Hexapoda</taxon>
        <taxon>Insecta</taxon>
        <taxon>Pterygota</taxon>
        <taxon>Neoptera</taxon>
        <taxon>Endopterygota</taxon>
        <taxon>Diptera</taxon>
        <taxon>Brachycera</taxon>
        <taxon>Muscomorpha</taxon>
        <taxon>Muscoidea</taxon>
        <taxon>Muscidae</taxon>
        <taxon>Musca</taxon>
    </lineage>
</organism>
<protein>
    <submittedName>
        <fullName evidence="8">Probable chitinase 10</fullName>
    </submittedName>
</protein>
<dbReference type="RefSeq" id="XP_058979099.1">
    <property type="nucleotide sequence ID" value="XM_059123116.1"/>
</dbReference>
<feature type="domain" description="Chitin-binding type-2" evidence="6">
    <location>
        <begin position="63"/>
        <end position="120"/>
    </location>
</feature>
<gene>
    <name evidence="8" type="primary">LOC101893092</name>
</gene>
<accession>A0ABM3UZZ8</accession>
<evidence type="ECO:0000256" key="2">
    <source>
        <dbReference type="ARBA" id="ARBA00022729"/>
    </source>
</evidence>
<dbReference type="PANTHER" id="PTHR23301:SF0">
    <property type="entry name" value="CHITIN-BINDING TYPE-2 DOMAIN-CONTAINING PROTEIN-RELATED"/>
    <property type="match status" value="1"/>
</dbReference>
<proteinExistence type="predicted"/>
<name>A0ABM3UZZ8_MUSDO</name>
<evidence type="ECO:0000256" key="3">
    <source>
        <dbReference type="ARBA" id="ARBA00022737"/>
    </source>
</evidence>
<dbReference type="InterPro" id="IPR051940">
    <property type="entry name" value="Chitin_bind-dev_reg"/>
</dbReference>
<sequence length="315" mass="35567">MTLRKLKTTNSHLPFAKIYKKRLHECVNVKTKLEWSTNYNMKYLIYTSLLLAAGLTLTRADSVNVCSGVADNIFLPVLGNCSEYYVCMDETPVKRSCVEGYLFDSRVQSCTLPADAQCIQNCTTALSSFCYDRTCTKYVLCYAGTPVVRECCDGLQYNAETDRCDFPQYVDCVDNMCTIFNDPTNITFLASKAYCDKYYVCVDGQANARNCSNGLQFNTECDCCDFPSKVNCTISTLQRNIKPFAKSPPKAADIKCPSEGSHFYPHINPEKYYFCLNGRGVILECTPGLVYDKFMETCREPSNIGKENLFRIAKH</sequence>
<keyword evidence="7" id="KW-1185">Reference proteome</keyword>
<dbReference type="InterPro" id="IPR002557">
    <property type="entry name" value="Chitin-bd_dom"/>
</dbReference>
<evidence type="ECO:0000313" key="7">
    <source>
        <dbReference type="Proteomes" id="UP001652621"/>
    </source>
</evidence>
<keyword evidence="2" id="KW-0732">Signal</keyword>
<dbReference type="Gene3D" id="2.170.140.10">
    <property type="entry name" value="Chitin binding domain"/>
    <property type="match status" value="4"/>
</dbReference>
<dbReference type="InterPro" id="IPR036508">
    <property type="entry name" value="Chitin-bd_dom_sf"/>
</dbReference>
<dbReference type="PROSITE" id="PS50940">
    <property type="entry name" value="CHIT_BIND_II"/>
    <property type="match status" value="4"/>
</dbReference>
<evidence type="ECO:0000259" key="6">
    <source>
        <dbReference type="PROSITE" id="PS50940"/>
    </source>
</evidence>
<reference evidence="8" key="1">
    <citation type="submission" date="2025-08" db="UniProtKB">
        <authorList>
            <consortium name="RefSeq"/>
        </authorList>
    </citation>
    <scope>IDENTIFICATION</scope>
    <source>
        <strain evidence="8">Aabys</strain>
        <tissue evidence="8">Whole body</tissue>
    </source>
</reference>
<dbReference type="Proteomes" id="UP001652621">
    <property type="component" value="Unplaced"/>
</dbReference>
<evidence type="ECO:0000256" key="1">
    <source>
        <dbReference type="ARBA" id="ARBA00022669"/>
    </source>
</evidence>
<keyword evidence="1" id="KW-0147">Chitin-binding</keyword>
<keyword evidence="4" id="KW-1015">Disulfide bond</keyword>
<dbReference type="SMART" id="SM00494">
    <property type="entry name" value="ChtBD2"/>
    <property type="match status" value="4"/>
</dbReference>
<keyword evidence="5" id="KW-0325">Glycoprotein</keyword>
<dbReference type="Pfam" id="PF01607">
    <property type="entry name" value="CBM_14"/>
    <property type="match status" value="4"/>
</dbReference>
<evidence type="ECO:0000256" key="4">
    <source>
        <dbReference type="ARBA" id="ARBA00023157"/>
    </source>
</evidence>
<dbReference type="SUPFAM" id="SSF57625">
    <property type="entry name" value="Invertebrate chitin-binding proteins"/>
    <property type="match status" value="4"/>
</dbReference>
<evidence type="ECO:0000256" key="5">
    <source>
        <dbReference type="ARBA" id="ARBA00023180"/>
    </source>
</evidence>
<keyword evidence="3" id="KW-0677">Repeat</keyword>
<dbReference type="GeneID" id="101893092"/>
<feature type="domain" description="Chitin-binding type-2" evidence="6">
    <location>
        <begin position="174"/>
        <end position="234"/>
    </location>
</feature>
<feature type="domain" description="Chitin-binding type-2" evidence="6">
    <location>
        <begin position="253"/>
        <end position="308"/>
    </location>
</feature>